<dbReference type="PROSITE" id="PS51257">
    <property type="entry name" value="PROKAR_LIPOPROTEIN"/>
    <property type="match status" value="1"/>
</dbReference>
<dbReference type="RefSeq" id="WP_097124215.1">
    <property type="nucleotide sequence ID" value="NZ_OCNH01000001.1"/>
</dbReference>
<evidence type="ECO:0000313" key="2">
    <source>
        <dbReference type="EMBL" id="SOD78502.1"/>
    </source>
</evidence>
<gene>
    <name evidence="2" type="ORF">SAMN06269250_0494</name>
</gene>
<dbReference type="EMBL" id="OCNH01000001">
    <property type="protein sequence ID" value="SOD78502.1"/>
    <property type="molecule type" value="Genomic_DNA"/>
</dbReference>
<keyword evidence="3" id="KW-1185">Reference proteome</keyword>
<evidence type="ECO:0000313" key="3">
    <source>
        <dbReference type="Proteomes" id="UP000219452"/>
    </source>
</evidence>
<organism evidence="2 3">
    <name type="scientific">Spirosoma fluviale</name>
    <dbReference type="NCBI Taxonomy" id="1597977"/>
    <lineage>
        <taxon>Bacteria</taxon>
        <taxon>Pseudomonadati</taxon>
        <taxon>Bacteroidota</taxon>
        <taxon>Cytophagia</taxon>
        <taxon>Cytophagales</taxon>
        <taxon>Cytophagaceae</taxon>
        <taxon>Spirosoma</taxon>
    </lineage>
</organism>
<dbReference type="Pfam" id="PF13590">
    <property type="entry name" value="DUF4136"/>
    <property type="match status" value="1"/>
</dbReference>
<accession>A0A286F5N9</accession>
<protein>
    <recommendedName>
        <fullName evidence="1">DUF4136 domain-containing protein</fullName>
    </recommendedName>
</protein>
<dbReference type="AlphaFoldDB" id="A0A286F5N9"/>
<feature type="domain" description="DUF4136" evidence="1">
    <location>
        <begin position="25"/>
        <end position="183"/>
    </location>
</feature>
<dbReference type="Gene3D" id="3.30.160.670">
    <property type="match status" value="1"/>
</dbReference>
<reference evidence="3" key="1">
    <citation type="submission" date="2017-09" db="EMBL/GenBank/DDBJ databases">
        <authorList>
            <person name="Varghese N."/>
            <person name="Submissions S."/>
        </authorList>
    </citation>
    <scope>NUCLEOTIDE SEQUENCE [LARGE SCALE GENOMIC DNA]</scope>
    <source>
        <strain evidence="3">DSM 29961</strain>
    </source>
</reference>
<evidence type="ECO:0000259" key="1">
    <source>
        <dbReference type="Pfam" id="PF13590"/>
    </source>
</evidence>
<proteinExistence type="predicted"/>
<dbReference type="OrthoDB" id="118896at2"/>
<dbReference type="Proteomes" id="UP000219452">
    <property type="component" value="Unassembled WGS sequence"/>
</dbReference>
<name>A0A286F5N9_9BACT</name>
<dbReference type="InterPro" id="IPR025411">
    <property type="entry name" value="DUF4136"/>
</dbReference>
<sequence length="187" mass="21004">MKTIQGFILLLMMGVTACSPYRIVRNERDNAAPWTTYRTFSFVDTSRVDPAPGTIEYRSAMEQVKRAVTTELTKRGYRPVGDNRAAGQPDLLVNIGAVVNEKTQTRQTTIYEAPRYIGQYRYHWQSQDVPVGTYREGTLSIHIVDARKENLIWDAAVLSVLGKKGVTSAQIDEAVGKVFTKFPVENS</sequence>